<evidence type="ECO:0000313" key="10">
    <source>
        <dbReference type="Proteomes" id="UP001218218"/>
    </source>
</evidence>
<dbReference type="CDD" id="cd20704">
    <property type="entry name" value="Orc3"/>
    <property type="match status" value="1"/>
</dbReference>
<feature type="domain" description="Origin recognition complex subunit 3 winged helix C-terminal" evidence="8">
    <location>
        <begin position="510"/>
        <end position="645"/>
    </location>
</feature>
<dbReference type="InterPro" id="IPR020795">
    <property type="entry name" value="ORC3"/>
</dbReference>
<evidence type="ECO:0000259" key="8">
    <source>
        <dbReference type="Pfam" id="PF18137"/>
    </source>
</evidence>
<comment type="caution">
    <text evidence="9">The sequence shown here is derived from an EMBL/GenBank/DDBJ whole genome shotgun (WGS) entry which is preliminary data.</text>
</comment>
<comment type="subcellular location">
    <subcellularLocation>
        <location evidence="1">Nucleus</location>
    </subcellularLocation>
</comment>
<dbReference type="GO" id="GO:0031261">
    <property type="term" value="C:DNA replication preinitiation complex"/>
    <property type="evidence" value="ECO:0007669"/>
    <property type="project" value="TreeGrafter"/>
</dbReference>
<dbReference type="GO" id="GO:0003688">
    <property type="term" value="F:DNA replication origin binding"/>
    <property type="evidence" value="ECO:0007669"/>
    <property type="project" value="TreeGrafter"/>
</dbReference>
<keyword evidence="4" id="KW-0238">DNA-binding</keyword>
<keyword evidence="3" id="KW-0235">DNA replication</keyword>
<evidence type="ECO:0000256" key="2">
    <source>
        <dbReference type="ARBA" id="ARBA00010977"/>
    </source>
</evidence>
<evidence type="ECO:0000313" key="9">
    <source>
        <dbReference type="EMBL" id="KAJ7348983.1"/>
    </source>
</evidence>
<evidence type="ECO:0000256" key="5">
    <source>
        <dbReference type="ARBA" id="ARBA00023242"/>
    </source>
</evidence>
<evidence type="ECO:0000256" key="1">
    <source>
        <dbReference type="ARBA" id="ARBA00004123"/>
    </source>
</evidence>
<name>A0AAD7ERX0_9AGAR</name>
<evidence type="ECO:0000256" key="4">
    <source>
        <dbReference type="ARBA" id="ARBA00023125"/>
    </source>
</evidence>
<dbReference type="GO" id="GO:0006270">
    <property type="term" value="P:DNA replication initiation"/>
    <property type="evidence" value="ECO:0007669"/>
    <property type="project" value="TreeGrafter"/>
</dbReference>
<protein>
    <submittedName>
        <fullName evidence="9">Origin recognition complex subunit 3 N-terminus-domain-containing protein</fullName>
    </submittedName>
</protein>
<dbReference type="PANTHER" id="PTHR12748">
    <property type="entry name" value="ORIGIN RECOGNITION COMPLEX SUBUNIT 3"/>
    <property type="match status" value="1"/>
</dbReference>
<keyword evidence="10" id="KW-1185">Reference proteome</keyword>
<evidence type="ECO:0000256" key="6">
    <source>
        <dbReference type="SAM" id="MobiDB-lite"/>
    </source>
</evidence>
<proteinExistence type="inferred from homology"/>
<organism evidence="9 10">
    <name type="scientific">Mycena albidolilacea</name>
    <dbReference type="NCBI Taxonomy" id="1033008"/>
    <lineage>
        <taxon>Eukaryota</taxon>
        <taxon>Fungi</taxon>
        <taxon>Dikarya</taxon>
        <taxon>Basidiomycota</taxon>
        <taxon>Agaricomycotina</taxon>
        <taxon>Agaricomycetes</taxon>
        <taxon>Agaricomycetidae</taxon>
        <taxon>Agaricales</taxon>
        <taxon>Marasmiineae</taxon>
        <taxon>Mycenaceae</taxon>
        <taxon>Mycena</taxon>
    </lineage>
</organism>
<evidence type="ECO:0000259" key="7">
    <source>
        <dbReference type="Pfam" id="PF07034"/>
    </source>
</evidence>
<dbReference type="EMBL" id="JARIHO010000016">
    <property type="protein sequence ID" value="KAJ7348983.1"/>
    <property type="molecule type" value="Genomic_DNA"/>
</dbReference>
<dbReference type="Pfam" id="PF07034">
    <property type="entry name" value="ORC3_N"/>
    <property type="match status" value="1"/>
</dbReference>
<feature type="domain" description="Origin recognition complex subunit 3 N-terminal" evidence="7">
    <location>
        <begin position="40"/>
        <end position="314"/>
    </location>
</feature>
<dbReference type="AlphaFoldDB" id="A0AAD7ERX0"/>
<dbReference type="GO" id="GO:0005664">
    <property type="term" value="C:nuclear origin of replication recognition complex"/>
    <property type="evidence" value="ECO:0007669"/>
    <property type="project" value="InterPro"/>
</dbReference>
<evidence type="ECO:0000256" key="3">
    <source>
        <dbReference type="ARBA" id="ARBA00022705"/>
    </source>
</evidence>
<dbReference type="Proteomes" id="UP001218218">
    <property type="component" value="Unassembled WGS sequence"/>
</dbReference>
<dbReference type="InterPro" id="IPR045667">
    <property type="entry name" value="ORC3_N"/>
</dbReference>
<accession>A0AAD7ERX0</accession>
<reference evidence="9" key="1">
    <citation type="submission" date="2023-03" db="EMBL/GenBank/DDBJ databases">
        <title>Massive genome expansion in bonnet fungi (Mycena s.s.) driven by repeated elements and novel gene families across ecological guilds.</title>
        <authorList>
            <consortium name="Lawrence Berkeley National Laboratory"/>
            <person name="Harder C.B."/>
            <person name="Miyauchi S."/>
            <person name="Viragh M."/>
            <person name="Kuo A."/>
            <person name="Thoen E."/>
            <person name="Andreopoulos B."/>
            <person name="Lu D."/>
            <person name="Skrede I."/>
            <person name="Drula E."/>
            <person name="Henrissat B."/>
            <person name="Morin E."/>
            <person name="Kohler A."/>
            <person name="Barry K."/>
            <person name="LaButti K."/>
            <person name="Morin E."/>
            <person name="Salamov A."/>
            <person name="Lipzen A."/>
            <person name="Mereny Z."/>
            <person name="Hegedus B."/>
            <person name="Baldrian P."/>
            <person name="Stursova M."/>
            <person name="Weitz H."/>
            <person name="Taylor A."/>
            <person name="Grigoriev I.V."/>
            <person name="Nagy L.G."/>
            <person name="Martin F."/>
            <person name="Kauserud H."/>
        </authorList>
    </citation>
    <scope>NUCLEOTIDE SEQUENCE</scope>
    <source>
        <strain evidence="9">CBHHK002</strain>
    </source>
</reference>
<feature type="region of interest" description="Disordered" evidence="6">
    <location>
        <begin position="576"/>
        <end position="601"/>
    </location>
</feature>
<gene>
    <name evidence="9" type="ORF">DFH08DRAFT_959182</name>
</gene>
<dbReference type="InterPro" id="IPR040855">
    <property type="entry name" value="ORC_WH_C"/>
</dbReference>
<dbReference type="GO" id="GO:0005656">
    <property type="term" value="C:nuclear pre-replicative complex"/>
    <property type="evidence" value="ECO:0007669"/>
    <property type="project" value="TreeGrafter"/>
</dbReference>
<sequence>MTLHLEDIQQTVIYIPYEGDDSDVTDEPSLPLTHTNNDLNDGPQLRFAAYKAAWTQCLDRVKSIIAELYNPVVSEVVDRLENIYADVLPGLPFPELPVITIADLPGGSIFLEHLTDRLDEDVTIVNHLYPSDCLNLTSAMKNLIGSFLERDSDAPKRKPAASLAPYDLNLLQAWYDAAEDRPGLVVILHEFEQFDASIVQDMFYICSLQVARLPLTFILSLSAPSPASYLHASFSRSTLAVLRVYHFAVPSGREVLHDVILKTFFDPIFDLPLLPGPTLLEYLEDYYTTHNPSLDALITLLQVAHLKHYSTDVFTFLSSATPPISSSPTARELAFLQALLSRLHAKTPTNSAEEWRAHARSPDILLQAVDAEREAFSRRTRMTKLGVTLLHLVLTHLRGSAIDKGLNRWRGAVGMRRVLDAEEDGVAGLAELLRKLPSTDRDALFERLETYLNDLPGDLRPTDSDVDVTDWLETFLGDFLQPPETATPLWSVWYTGFTPFPSEIVNPALRPSIISGLSFPHSYTGQDSAPEDEDTLEDLPDTSILFKGYVKAGKMINIYDWFDNFRMVLEGQRSRAAKGTANAKGKGKGKGKVKQVEEEDDDDEKWKLGVQARFMRGLHELDYLGFIKHTSRGGGGRKGESVLRTVLGVLE</sequence>
<dbReference type="PANTHER" id="PTHR12748:SF0">
    <property type="entry name" value="ORIGIN RECOGNITION COMPLEX SUBUNIT 3"/>
    <property type="match status" value="1"/>
</dbReference>
<keyword evidence="5" id="KW-0539">Nucleus</keyword>
<dbReference type="Pfam" id="PF18137">
    <property type="entry name" value="WHD_ORC"/>
    <property type="match status" value="1"/>
</dbReference>
<comment type="similarity">
    <text evidence="2">Belongs to the ORC3 family.</text>
</comment>